<reference evidence="2 3" key="1">
    <citation type="submission" date="2024-02" db="EMBL/GenBank/DDBJ databases">
        <authorList>
            <person name="Daric V."/>
            <person name="Darras S."/>
        </authorList>
    </citation>
    <scope>NUCLEOTIDE SEQUENCE [LARGE SCALE GENOMIC DNA]</scope>
</reference>
<feature type="region of interest" description="Disordered" evidence="1">
    <location>
        <begin position="1"/>
        <end position="40"/>
    </location>
</feature>
<dbReference type="EMBL" id="CAWYQH010000114">
    <property type="protein sequence ID" value="CAK8690250.1"/>
    <property type="molecule type" value="Genomic_DNA"/>
</dbReference>
<proteinExistence type="predicted"/>
<gene>
    <name evidence="2" type="ORF">CVLEPA_LOCUS22881</name>
</gene>
<evidence type="ECO:0000313" key="2">
    <source>
        <dbReference type="EMBL" id="CAK8690250.1"/>
    </source>
</evidence>
<accession>A0ABP0GF81</accession>
<protein>
    <submittedName>
        <fullName evidence="2">Uncharacterized protein</fullName>
    </submittedName>
</protein>
<keyword evidence="3" id="KW-1185">Reference proteome</keyword>
<sequence length="67" mass="7440">MYKPTSPKSAKGKIRAPRSPAQRSVTQNQRQDPGTENKLHCMVSDAGRGCSIHTKECFMNGMKPNYS</sequence>
<name>A0ABP0GF81_CLALP</name>
<evidence type="ECO:0000256" key="1">
    <source>
        <dbReference type="SAM" id="MobiDB-lite"/>
    </source>
</evidence>
<organism evidence="2 3">
    <name type="scientific">Clavelina lepadiformis</name>
    <name type="common">Light-bulb sea squirt</name>
    <name type="synonym">Ascidia lepadiformis</name>
    <dbReference type="NCBI Taxonomy" id="159417"/>
    <lineage>
        <taxon>Eukaryota</taxon>
        <taxon>Metazoa</taxon>
        <taxon>Chordata</taxon>
        <taxon>Tunicata</taxon>
        <taxon>Ascidiacea</taxon>
        <taxon>Aplousobranchia</taxon>
        <taxon>Clavelinidae</taxon>
        <taxon>Clavelina</taxon>
    </lineage>
</organism>
<evidence type="ECO:0000313" key="3">
    <source>
        <dbReference type="Proteomes" id="UP001642483"/>
    </source>
</evidence>
<dbReference type="Proteomes" id="UP001642483">
    <property type="component" value="Unassembled WGS sequence"/>
</dbReference>
<comment type="caution">
    <text evidence="2">The sequence shown here is derived from an EMBL/GenBank/DDBJ whole genome shotgun (WGS) entry which is preliminary data.</text>
</comment>
<feature type="compositionally biased region" description="Polar residues" evidence="1">
    <location>
        <begin position="21"/>
        <end position="32"/>
    </location>
</feature>